<keyword evidence="1" id="KW-0472">Membrane</keyword>
<evidence type="ECO:0000313" key="2">
    <source>
        <dbReference type="EMBL" id="KKR41907.1"/>
    </source>
</evidence>
<dbReference type="Proteomes" id="UP000034881">
    <property type="component" value="Unassembled WGS sequence"/>
</dbReference>
<name>A0A0G0TVG8_9BACT</name>
<reference evidence="2 3" key="1">
    <citation type="journal article" date="2015" name="Nature">
        <title>rRNA introns, odd ribosomes, and small enigmatic genomes across a large radiation of phyla.</title>
        <authorList>
            <person name="Brown C.T."/>
            <person name="Hug L.A."/>
            <person name="Thomas B.C."/>
            <person name="Sharon I."/>
            <person name="Castelle C.J."/>
            <person name="Singh A."/>
            <person name="Wilkins M.J."/>
            <person name="Williams K.H."/>
            <person name="Banfield J.F."/>
        </authorList>
    </citation>
    <scope>NUCLEOTIDE SEQUENCE [LARGE SCALE GENOMIC DNA]</scope>
</reference>
<evidence type="ECO:0000313" key="3">
    <source>
        <dbReference type="Proteomes" id="UP000034881"/>
    </source>
</evidence>
<sequence length="412" mass="47139">MPNLKRFISWKLIFAPFIIFALLVLSRIIFHTVDRFLWSRELDNSLIFHPEQLPECEDKKVFFTTSPIKDGLYRNIVPLGKFGPESGHVFPTKHTYFMAPAKNIEEQYDVDIFAPGDLFITTVQRWNNKTLGLTEYFLYASPCKDVEVTFYHLNELTPKLLSALDKTDYCKEEQTGNTKYEFCGRNTKGITVKAGELLGKANPAKKKSIKQFLDFGMSDHRTSELKFTNPSRWVGDFDKKHMVCPYDYFTPELRQKFLSQMADYDDPSIKRTIEPLCGEYMQDVSGTAQGVWFRVGADSREEDAQITLAHHNVLAQKGIFSIGTMATQTIEAGTYPFDPKPQGLTNRDFKDITADGKTYCFEPSALTGTYKYPFRVILQMTSSTKLKIEGQKTEGCGSGPWQFDSDVVEFER</sequence>
<gene>
    <name evidence="2" type="ORF">UT77_C0005G0022</name>
</gene>
<keyword evidence="1" id="KW-1133">Transmembrane helix</keyword>
<proteinExistence type="predicted"/>
<organism evidence="2 3">
    <name type="scientific">Candidatus Daviesbacteria bacterium GW2011_GWC2_40_12</name>
    <dbReference type="NCBI Taxonomy" id="1618431"/>
    <lineage>
        <taxon>Bacteria</taxon>
        <taxon>Candidatus Daviesiibacteriota</taxon>
    </lineage>
</organism>
<keyword evidence="1" id="KW-0812">Transmembrane</keyword>
<dbReference type="EMBL" id="LBYB01000005">
    <property type="protein sequence ID" value="KKR41907.1"/>
    <property type="molecule type" value="Genomic_DNA"/>
</dbReference>
<protein>
    <submittedName>
        <fullName evidence="2">Uncharacterized protein</fullName>
    </submittedName>
</protein>
<comment type="caution">
    <text evidence="2">The sequence shown here is derived from an EMBL/GenBank/DDBJ whole genome shotgun (WGS) entry which is preliminary data.</text>
</comment>
<feature type="transmembrane region" description="Helical" evidence="1">
    <location>
        <begin position="12"/>
        <end position="30"/>
    </location>
</feature>
<evidence type="ECO:0000256" key="1">
    <source>
        <dbReference type="SAM" id="Phobius"/>
    </source>
</evidence>
<accession>A0A0G0TVG8</accession>
<dbReference type="AlphaFoldDB" id="A0A0G0TVG8"/>